<feature type="signal peptide" evidence="1">
    <location>
        <begin position="1"/>
        <end position="23"/>
    </location>
</feature>
<dbReference type="AlphaFoldDB" id="A0A1I3BTT9"/>
<dbReference type="OrthoDB" id="1659871at2"/>
<gene>
    <name evidence="3" type="ORF">SAMN04487861_101220</name>
</gene>
<dbReference type="InterPro" id="IPR036709">
    <property type="entry name" value="Autotransporte_beta_dom_sf"/>
</dbReference>
<dbReference type="EMBL" id="FOQK01000001">
    <property type="protein sequence ID" value="SFH65643.1"/>
    <property type="molecule type" value="Genomic_DNA"/>
</dbReference>
<evidence type="ECO:0000313" key="3">
    <source>
        <dbReference type="EMBL" id="SFH65643.1"/>
    </source>
</evidence>
<dbReference type="SUPFAM" id="SSF55486">
    <property type="entry name" value="Metalloproteases ('zincins'), catalytic domain"/>
    <property type="match status" value="1"/>
</dbReference>
<evidence type="ECO:0000256" key="1">
    <source>
        <dbReference type="SAM" id="SignalP"/>
    </source>
</evidence>
<sequence length="1215" mass="132235">MKRSQKLAILAALVMGVNFYSHASASDTDYVYFNGQKFIEFEFFNEGEFGSQYTLSELLREGTKSATSYWSGILAPRSKFSSPWQIFVKTQKNFQNAGAITYSLKGQKVITDNYPALMMQNGKKLNTYDMKKLAGIVIPDSLSDEARFKLMGNYVEKNAPGGDAGLSHVLIGQHFGAERTGAKAEDGWWVDPDTILPTNEQATDLVATFRHELGHALGILIARKTCDWDGNVTEKDVPYGKGKSAKVLYKFADDITDKNSWSMHLVDKNGNHAKPGMMIVTTDGFNIIKKNKPGAVQKDYFIVDDGDFAYFVGNHVTEALAGAKFNGVSGLPVNAWESGDIFEGSHLQTAGMMSHRQYTNYTGFMEAELAVMQDLGYDIDRKAYFGYSVYGNNQTINNTHGYSARNAAGTAYTSAYSVVPLGIGLHVYGAGNTITQSANILTKGTGAAGIRVDGEKNTINVPQSTEIHADGINGKGVLVAYGCNQNLNLAGKVTASGSGGNAVEFNFGSSSNGADDEYRGSYIRYERKVDSKTGNITKGTNLTLNAMDNNTYNASANELIGEMITDFNLSGKITGGENAIYIGRNAFVKNINVKNGAEIKGNIKSEWKHFSKDYGFWDEETETPYLDEEKKTDTSIIEPLRIQYNGKTYVYNQYIPDLVTNLNFNGDINYSGNITGVDNMKVSVTGGKLTYGGKADVVNVKVEEDAYLHGGTFTVKDMKSKLDTDTGKFINHGTIGAASADTNQVIHGKLESDGILEAYAGGKKGQIVVDGTADVNGSIVSATNALPGEKLTVLTAGTVNGTLDNTAGKPYEASGMLSTTGKIKNNIVEVTSQAANNLGEMTAQQAEAYEAMNTMQKSLDGDVRRAEMRPLYSLNANDAKQALTQISSSAGPQMVSMAQQSTLVSRVISDRLSTAFSMQPVEVTVPVSHLADSDKADDGIKMNMELPVAQDNNAWVKFTKNWGNLKGGANYHGSGISGGYDRWMNENWRGGVFLSYQAMGLGAESGSANVYDTRFGVYAGYHKDAADAYIYADYGWVRNKLHRGIGMLGLGAEAKYNANLVEIGGEYKYDLHASDGKIWHASPYAGLQVSWMNQDAYKENGAGTFNQHVAGMNNTYVAGQLGLELKRYLQRGNYGLRFGVKHAFAGADPELSFRYEGYDGKSYTLRNSQDKTHFLFSLLGETEFAKGWFLNGEAQLQKGAHDKDISASVQFKRVW</sequence>
<accession>A0A1I3BTT9</accession>
<feature type="chain" id="PRO_5038621135" evidence="1">
    <location>
        <begin position="24"/>
        <end position="1215"/>
    </location>
</feature>
<protein>
    <submittedName>
        <fullName evidence="3">Autotransporter beta-domain-containing protein</fullName>
    </submittedName>
</protein>
<proteinExistence type="predicted"/>
<dbReference type="SMART" id="SM00869">
    <property type="entry name" value="Autotransporter"/>
    <property type="match status" value="1"/>
</dbReference>
<evidence type="ECO:0000259" key="2">
    <source>
        <dbReference type="PROSITE" id="PS51208"/>
    </source>
</evidence>
<dbReference type="Proteomes" id="UP000183639">
    <property type="component" value="Unassembled WGS sequence"/>
</dbReference>
<name>A0A1I3BTT9_SELRU</name>
<reference evidence="3 4" key="1">
    <citation type="submission" date="2016-10" db="EMBL/GenBank/DDBJ databases">
        <authorList>
            <person name="de Groot N.N."/>
        </authorList>
    </citation>
    <scope>NUCLEOTIDE SEQUENCE [LARGE SCALE GENOMIC DNA]</scope>
    <source>
        <strain evidence="3 4">Z108</strain>
    </source>
</reference>
<dbReference type="PROSITE" id="PS51208">
    <property type="entry name" value="AUTOTRANSPORTER"/>
    <property type="match status" value="1"/>
</dbReference>
<dbReference type="Pfam" id="PF03797">
    <property type="entry name" value="Autotransporter"/>
    <property type="match status" value="1"/>
</dbReference>
<dbReference type="Gene3D" id="2.40.128.130">
    <property type="entry name" value="Autotransporter beta-domain"/>
    <property type="match status" value="1"/>
</dbReference>
<dbReference type="InterPro" id="IPR005546">
    <property type="entry name" value="Autotransporte_beta"/>
</dbReference>
<organism evidence="3 4">
    <name type="scientific">Selenomonas ruminantium</name>
    <dbReference type="NCBI Taxonomy" id="971"/>
    <lineage>
        <taxon>Bacteria</taxon>
        <taxon>Bacillati</taxon>
        <taxon>Bacillota</taxon>
        <taxon>Negativicutes</taxon>
        <taxon>Selenomonadales</taxon>
        <taxon>Selenomonadaceae</taxon>
        <taxon>Selenomonas</taxon>
    </lineage>
</organism>
<keyword evidence="1" id="KW-0732">Signal</keyword>
<evidence type="ECO:0000313" key="4">
    <source>
        <dbReference type="Proteomes" id="UP000183639"/>
    </source>
</evidence>
<dbReference type="SUPFAM" id="SSF103515">
    <property type="entry name" value="Autotransporter"/>
    <property type="match status" value="1"/>
</dbReference>
<dbReference type="RefSeq" id="WP_075441613.1">
    <property type="nucleotide sequence ID" value="NZ_FOQK01000001.1"/>
</dbReference>
<feature type="domain" description="Autotransporter" evidence="2">
    <location>
        <begin position="947"/>
        <end position="1215"/>
    </location>
</feature>